<evidence type="ECO:0000313" key="4">
    <source>
        <dbReference type="Proteomes" id="UP000294702"/>
    </source>
</evidence>
<name>A0A4R1G491_9PAST</name>
<protein>
    <submittedName>
        <fullName evidence="3">Thiol:disulfide interchange protein DsbA</fullName>
    </submittedName>
</protein>
<sequence length="221" mass="25660">MARLFFLVFLGWSTCISAETQTIVEKNIPQFEDGKDYFSYRVPIILEKQQDNKILIQSFFAYDCRICSQSQDVLTLYSQLHPHIVLLQKQPVATEQAKFSSNVYFTLLALDREDLADLLLFDSATNPALTEMETLLTWVAENGIPDQQFLEFLQLPEIQQKSEEAVYLTEKYGVFTIPFVVIDGRYVLTQSTLYDDDYAFAVLDFLVDKVRNEQQHLRNKK</sequence>
<dbReference type="InterPro" id="IPR050824">
    <property type="entry name" value="Thiol_disulfide_DsbA"/>
</dbReference>
<feature type="signal peptide" evidence="2">
    <location>
        <begin position="1"/>
        <end position="18"/>
    </location>
</feature>
<dbReference type="RefSeq" id="WP_132689634.1">
    <property type="nucleotide sequence ID" value="NZ_SMFT01000002.1"/>
</dbReference>
<keyword evidence="4" id="KW-1185">Reference proteome</keyword>
<evidence type="ECO:0000313" key="3">
    <source>
        <dbReference type="EMBL" id="TCJ98431.1"/>
    </source>
</evidence>
<dbReference type="CDD" id="cd03019">
    <property type="entry name" value="DsbA_DsbA"/>
    <property type="match status" value="1"/>
</dbReference>
<dbReference type="EMBL" id="SMFT01000002">
    <property type="protein sequence ID" value="TCJ98431.1"/>
    <property type="molecule type" value="Genomic_DNA"/>
</dbReference>
<dbReference type="Proteomes" id="UP000294702">
    <property type="component" value="Unassembled WGS sequence"/>
</dbReference>
<feature type="chain" id="PRO_5020417006" evidence="2">
    <location>
        <begin position="19"/>
        <end position="221"/>
    </location>
</feature>
<dbReference type="InterPro" id="IPR023205">
    <property type="entry name" value="DsbA/DsbL"/>
</dbReference>
<organism evidence="3 4">
    <name type="scientific">Volucribacter psittacicida</name>
    <dbReference type="NCBI Taxonomy" id="203482"/>
    <lineage>
        <taxon>Bacteria</taxon>
        <taxon>Pseudomonadati</taxon>
        <taxon>Pseudomonadota</taxon>
        <taxon>Gammaproteobacteria</taxon>
        <taxon>Pasteurellales</taxon>
        <taxon>Pasteurellaceae</taxon>
        <taxon>Volucribacter</taxon>
    </lineage>
</organism>
<evidence type="ECO:0000256" key="2">
    <source>
        <dbReference type="SAM" id="SignalP"/>
    </source>
</evidence>
<dbReference type="AlphaFoldDB" id="A0A4R1G491"/>
<dbReference type="Gene3D" id="3.40.30.10">
    <property type="entry name" value="Glutaredoxin"/>
    <property type="match status" value="1"/>
</dbReference>
<accession>A0A4R1G491</accession>
<reference evidence="3 4" key="1">
    <citation type="submission" date="2019-03" db="EMBL/GenBank/DDBJ databases">
        <title>Genomic Encyclopedia of Type Strains, Phase IV (KMG-IV): sequencing the most valuable type-strain genomes for metagenomic binning, comparative biology and taxonomic classification.</title>
        <authorList>
            <person name="Goeker M."/>
        </authorList>
    </citation>
    <scope>NUCLEOTIDE SEQUENCE [LARGE SCALE GENOMIC DNA]</scope>
    <source>
        <strain evidence="3 4">DSM 15534</strain>
    </source>
</reference>
<comment type="caution">
    <text evidence="3">The sequence shown here is derived from an EMBL/GenBank/DDBJ whole genome shotgun (WGS) entry which is preliminary data.</text>
</comment>
<dbReference type="SUPFAM" id="SSF52833">
    <property type="entry name" value="Thioredoxin-like"/>
    <property type="match status" value="1"/>
</dbReference>
<dbReference type="PANTHER" id="PTHR35891:SF2">
    <property type="entry name" value="THIOL:DISULFIDE INTERCHANGE PROTEIN DSBA"/>
    <property type="match status" value="1"/>
</dbReference>
<evidence type="ECO:0000256" key="1">
    <source>
        <dbReference type="ARBA" id="ARBA00022729"/>
    </source>
</evidence>
<proteinExistence type="predicted"/>
<keyword evidence="1 2" id="KW-0732">Signal</keyword>
<gene>
    <name evidence="3" type="ORF">EV694_0835</name>
</gene>
<dbReference type="OrthoDB" id="9784896at2"/>
<dbReference type="PANTHER" id="PTHR35891">
    <property type="entry name" value="THIOL:DISULFIDE INTERCHANGE PROTEIN DSBA"/>
    <property type="match status" value="1"/>
</dbReference>
<dbReference type="InterPro" id="IPR036249">
    <property type="entry name" value="Thioredoxin-like_sf"/>
</dbReference>